<dbReference type="InterPro" id="IPR036907">
    <property type="entry name" value="5'-Nucleotdase_C_sf"/>
</dbReference>
<gene>
    <name evidence="1" type="ORF">EVA_12623</name>
</gene>
<dbReference type="GO" id="GO:0016787">
    <property type="term" value="F:hydrolase activity"/>
    <property type="evidence" value="ECO:0007669"/>
    <property type="project" value="InterPro"/>
</dbReference>
<evidence type="ECO:0000313" key="1">
    <source>
        <dbReference type="EMBL" id="EJW99265.1"/>
    </source>
</evidence>
<accession>J9CGU9</accession>
<sequence length="88" mass="9654">MGNLQASLNAKGKLDRMVYRSPEGKEKVIGPKDCCYVAADEYMTTGGDGYPEALFPATAEMKVKGLPTTTNAFIQYLKGKPYLDESIR</sequence>
<organism evidence="1">
    <name type="scientific">gut metagenome</name>
    <dbReference type="NCBI Taxonomy" id="749906"/>
    <lineage>
        <taxon>unclassified sequences</taxon>
        <taxon>metagenomes</taxon>
        <taxon>organismal metagenomes</taxon>
    </lineage>
</organism>
<dbReference type="AlphaFoldDB" id="J9CGU9"/>
<comment type="caution">
    <text evidence="1">The sequence shown here is derived from an EMBL/GenBank/DDBJ whole genome shotgun (WGS) entry which is preliminary data.</text>
</comment>
<name>J9CGU9_9ZZZZ</name>
<dbReference type="SUPFAM" id="SSF55816">
    <property type="entry name" value="5'-nucleotidase (syn. UDP-sugar hydrolase), C-terminal domain"/>
    <property type="match status" value="1"/>
</dbReference>
<proteinExistence type="predicted"/>
<evidence type="ECO:0008006" key="2">
    <source>
        <dbReference type="Google" id="ProtNLM"/>
    </source>
</evidence>
<reference evidence="1" key="1">
    <citation type="journal article" date="2012" name="PLoS ONE">
        <title>Gene sets for utilization of primary and secondary nutrition supplies in the distal gut of endangered iberian lynx.</title>
        <authorList>
            <person name="Alcaide M."/>
            <person name="Messina E."/>
            <person name="Richter M."/>
            <person name="Bargiela R."/>
            <person name="Peplies J."/>
            <person name="Huws S.A."/>
            <person name="Newbold C.J."/>
            <person name="Golyshin P.N."/>
            <person name="Simon M.A."/>
            <person name="Lopez G."/>
            <person name="Yakimov M.M."/>
            <person name="Ferrer M."/>
        </authorList>
    </citation>
    <scope>NUCLEOTIDE SEQUENCE</scope>
</reference>
<protein>
    <recommendedName>
        <fullName evidence="2">5'-nucleotidase</fullName>
    </recommendedName>
</protein>
<dbReference type="GO" id="GO:0009166">
    <property type="term" value="P:nucleotide catabolic process"/>
    <property type="evidence" value="ECO:0007669"/>
    <property type="project" value="InterPro"/>
</dbReference>
<dbReference type="EMBL" id="AMCI01003886">
    <property type="protein sequence ID" value="EJW99265.1"/>
    <property type="molecule type" value="Genomic_DNA"/>
</dbReference>